<dbReference type="Pfam" id="PF19127">
    <property type="entry name" value="Choline_bind_3"/>
    <property type="match status" value="2"/>
</dbReference>
<feature type="repeat" description="Cell wall-binding" evidence="2">
    <location>
        <begin position="341"/>
        <end position="360"/>
    </location>
</feature>
<protein>
    <submittedName>
        <fullName evidence="5">Cell wall-binding protein</fullName>
    </submittedName>
</protein>
<keyword evidence="1" id="KW-0677">Repeat</keyword>
<feature type="repeat" description="Cell wall-binding" evidence="2">
    <location>
        <begin position="321"/>
        <end position="340"/>
    </location>
</feature>
<evidence type="ECO:0000256" key="2">
    <source>
        <dbReference type="PROSITE-ProRule" id="PRU00591"/>
    </source>
</evidence>
<evidence type="ECO:0000313" key="5">
    <source>
        <dbReference type="EMBL" id="PPV13203.1"/>
    </source>
</evidence>
<proteinExistence type="predicted"/>
<dbReference type="InterPro" id="IPR018337">
    <property type="entry name" value="Cell_wall/Cho-bd_repeat"/>
</dbReference>
<name>A0A2S7F7V0_CLOBU</name>
<dbReference type="InterPro" id="IPR025883">
    <property type="entry name" value="Cadherin-like_domain"/>
</dbReference>
<feature type="repeat" description="Cell wall-binding" evidence="2">
    <location>
        <begin position="401"/>
        <end position="420"/>
    </location>
</feature>
<feature type="region of interest" description="Disordered" evidence="3">
    <location>
        <begin position="120"/>
        <end position="147"/>
    </location>
</feature>
<feature type="compositionally biased region" description="Acidic residues" evidence="3">
    <location>
        <begin position="124"/>
        <end position="140"/>
    </location>
</feature>
<feature type="domain" description="Cadherin-like beta-sandwich-like" evidence="4">
    <location>
        <begin position="182"/>
        <end position="260"/>
    </location>
</feature>
<feature type="repeat" description="Cell wall-binding" evidence="2">
    <location>
        <begin position="381"/>
        <end position="400"/>
    </location>
</feature>
<dbReference type="Pfam" id="PF12733">
    <property type="entry name" value="Cadherin-like"/>
    <property type="match status" value="2"/>
</dbReference>
<dbReference type="Gene3D" id="2.20.120.10">
    <property type="entry name" value="Multimodular pneumococcal cell wall endolysin, domain 3"/>
    <property type="match status" value="1"/>
</dbReference>
<gene>
    <name evidence="5" type="ORF">AWN73_16945</name>
</gene>
<sequence>MRKLREGIAATVLALYSLIGIEMLSGSLTCVEAYAKNIEDKPYLKDIYVGLGYNIEFVKDKYEYIVDVDKDIEDIYVKTRPENDNDIIKINGKVITKDDKFKKDLSLEMGKNKVVIEVIKNNDNNEDEETDNDDDFSEDDVQNHKDKYESAQEKTVYTLYIYRGGADEVYLKNITLDKSNIGYFVNKKNYNIESDENGQLVKLEVETFGDEYSVFVNGNKLDFTNSLSLKFKGIGKYTITLDVVDDETKRKSTYVLNIYRGIPVTPNVSDSINSVLKPNQWVIVNGRWRYNDAVGQPLKNTWFFDMNYNSYFYFNGRGNMKTGWINEGGNTYYLGNDGMMRTGWVEYEGKWYYLDMNGVMRTDWVKNNGEWYYLDQDGSMKTGWIVDKEKWYYLNNDGSMETGWILDHKKWYYLSQNGAMKTGWAQYKDDWYYLNNDGSMKSGEWVEYKEKWYYINYSGTMRCGWLYKDDKYYYFNEDGSMRTEPTVLDGYLYNFNEDGSVNFND</sequence>
<dbReference type="Proteomes" id="UP000238081">
    <property type="component" value="Unassembled WGS sequence"/>
</dbReference>
<dbReference type="AlphaFoldDB" id="A0A2S7F7V0"/>
<accession>A0A2S7F7V0</accession>
<comment type="caution">
    <text evidence="5">The sequence shown here is derived from an EMBL/GenBank/DDBJ whole genome shotgun (WGS) entry which is preliminary data.</text>
</comment>
<dbReference type="PROSITE" id="PS51170">
    <property type="entry name" value="CW"/>
    <property type="match status" value="7"/>
</dbReference>
<feature type="domain" description="Cadherin-like beta-sandwich-like" evidence="4">
    <location>
        <begin position="56"/>
        <end position="123"/>
    </location>
</feature>
<reference evidence="5 6" key="1">
    <citation type="submission" date="2016-01" db="EMBL/GenBank/DDBJ databases">
        <title>Characterization of the Clostridium difficile lineages that are prevalent in Hong Kong and China.</title>
        <authorList>
            <person name="Kwok J.S.-L."/>
            <person name="Lam W.-Y."/>
            <person name="Ip M."/>
            <person name="Chan T.-F."/>
            <person name="Hawkey P.M."/>
            <person name="Tsui S.K.-W."/>
        </authorList>
    </citation>
    <scope>NUCLEOTIDE SEQUENCE [LARGE SCALE GENOMIC DNA]</scope>
    <source>
        <strain evidence="5 6">300064</strain>
    </source>
</reference>
<feature type="repeat" description="Cell wall-binding" evidence="2">
    <location>
        <begin position="462"/>
        <end position="481"/>
    </location>
</feature>
<dbReference type="RefSeq" id="WP_043663839.1">
    <property type="nucleotide sequence ID" value="NZ_JSEG01000009.1"/>
</dbReference>
<dbReference type="SUPFAM" id="SSF69360">
    <property type="entry name" value="Cell wall binding repeat"/>
    <property type="match status" value="2"/>
</dbReference>
<dbReference type="Gene3D" id="2.10.270.10">
    <property type="entry name" value="Cholin Binding"/>
    <property type="match status" value="3"/>
</dbReference>
<evidence type="ECO:0000259" key="4">
    <source>
        <dbReference type="Pfam" id="PF12733"/>
    </source>
</evidence>
<evidence type="ECO:0000313" key="6">
    <source>
        <dbReference type="Proteomes" id="UP000238081"/>
    </source>
</evidence>
<feature type="repeat" description="Cell wall-binding" evidence="2">
    <location>
        <begin position="361"/>
        <end position="380"/>
    </location>
</feature>
<dbReference type="EMBL" id="LRDH01000125">
    <property type="protein sequence ID" value="PPV13203.1"/>
    <property type="molecule type" value="Genomic_DNA"/>
</dbReference>
<dbReference type="Pfam" id="PF01473">
    <property type="entry name" value="Choline_bind_1"/>
    <property type="match status" value="3"/>
</dbReference>
<evidence type="ECO:0000256" key="3">
    <source>
        <dbReference type="SAM" id="MobiDB-lite"/>
    </source>
</evidence>
<evidence type="ECO:0000256" key="1">
    <source>
        <dbReference type="ARBA" id="ARBA00022737"/>
    </source>
</evidence>
<feature type="repeat" description="Cell wall-binding" evidence="2">
    <location>
        <begin position="421"/>
        <end position="440"/>
    </location>
</feature>
<organism evidence="5 6">
    <name type="scientific">Clostridium butyricum</name>
    <dbReference type="NCBI Taxonomy" id="1492"/>
    <lineage>
        <taxon>Bacteria</taxon>
        <taxon>Bacillati</taxon>
        <taxon>Bacillota</taxon>
        <taxon>Clostridia</taxon>
        <taxon>Eubacteriales</taxon>
        <taxon>Clostridiaceae</taxon>
        <taxon>Clostridium</taxon>
    </lineage>
</organism>